<evidence type="ECO:0000256" key="2">
    <source>
        <dbReference type="ARBA" id="ARBA00005001"/>
    </source>
</evidence>
<evidence type="ECO:0000259" key="7">
    <source>
        <dbReference type="Pfam" id="PF04349"/>
    </source>
</evidence>
<dbReference type="PANTHER" id="PTHR30504:SF2">
    <property type="entry name" value="GLUCANS BIOSYNTHESIS PROTEIN G"/>
    <property type="match status" value="1"/>
</dbReference>
<dbReference type="InterPro" id="IPR014718">
    <property type="entry name" value="GH-type_carb-bd"/>
</dbReference>
<organism evidence="8 9">
    <name type="scientific">Halopseudomonas xinjiangensis</name>
    <dbReference type="NCBI Taxonomy" id="487184"/>
    <lineage>
        <taxon>Bacteria</taxon>
        <taxon>Pseudomonadati</taxon>
        <taxon>Pseudomonadota</taxon>
        <taxon>Gammaproteobacteria</taxon>
        <taxon>Pseudomonadales</taxon>
        <taxon>Pseudomonadaceae</taxon>
        <taxon>Halopseudomonas</taxon>
    </lineage>
</organism>
<dbReference type="OrthoDB" id="335750at2"/>
<reference evidence="9" key="1">
    <citation type="submission" date="2016-10" db="EMBL/GenBank/DDBJ databases">
        <authorList>
            <person name="Varghese N."/>
            <person name="Submissions S."/>
        </authorList>
    </citation>
    <scope>NUCLEOTIDE SEQUENCE [LARGE SCALE GENOMIC DNA]</scope>
    <source>
        <strain evidence="9">NRRL B-51270</strain>
    </source>
</reference>
<name>A0A1H1VFX5_9GAMM</name>
<dbReference type="PANTHER" id="PTHR30504">
    <property type="entry name" value="GLUCANS BIOSYNTHESIS PROTEIN"/>
    <property type="match status" value="1"/>
</dbReference>
<feature type="domain" description="Glucan biosynthesis periplasmic MdoG C-terminal" evidence="7">
    <location>
        <begin position="25"/>
        <end position="502"/>
    </location>
</feature>
<dbReference type="UniPathway" id="UPA00637"/>
<dbReference type="SUPFAM" id="SSF74650">
    <property type="entry name" value="Galactose mutarotase-like"/>
    <property type="match status" value="1"/>
</dbReference>
<dbReference type="FunFam" id="2.70.98.10:FF:000001">
    <property type="entry name" value="Glucans biosynthesis protein G"/>
    <property type="match status" value="1"/>
</dbReference>
<dbReference type="PIRSF" id="PIRSF006281">
    <property type="entry name" value="MdoG"/>
    <property type="match status" value="1"/>
</dbReference>
<comment type="subcellular location">
    <subcellularLocation>
        <location evidence="1">Periplasm</location>
    </subcellularLocation>
</comment>
<dbReference type="STRING" id="487184.SAMN05216421_2281"/>
<dbReference type="GO" id="GO:0003824">
    <property type="term" value="F:catalytic activity"/>
    <property type="evidence" value="ECO:0007669"/>
    <property type="project" value="InterPro"/>
</dbReference>
<evidence type="ECO:0000256" key="1">
    <source>
        <dbReference type="ARBA" id="ARBA00004418"/>
    </source>
</evidence>
<dbReference type="InterPro" id="IPR011013">
    <property type="entry name" value="Gal_mutarotase_sf_dom"/>
</dbReference>
<dbReference type="InterPro" id="IPR007444">
    <property type="entry name" value="Glucan_biosyn_MdoG_C"/>
</dbReference>
<proteinExistence type="inferred from homology"/>
<dbReference type="Gene3D" id="2.70.98.10">
    <property type="match status" value="1"/>
</dbReference>
<dbReference type="RefSeq" id="WP_093394709.1">
    <property type="nucleotide sequence ID" value="NZ_LT629736.1"/>
</dbReference>
<evidence type="ECO:0000313" key="8">
    <source>
        <dbReference type="EMBL" id="SDS83089.1"/>
    </source>
</evidence>
<comment type="pathway">
    <text evidence="2">Glycan metabolism; osmoregulated periplasmic glucan (OPG) biosynthesis.</text>
</comment>
<dbReference type="GO" id="GO:0030288">
    <property type="term" value="C:outer membrane-bounded periplasmic space"/>
    <property type="evidence" value="ECO:0007669"/>
    <property type="project" value="TreeGrafter"/>
</dbReference>
<evidence type="ECO:0000256" key="3">
    <source>
        <dbReference type="ARBA" id="ARBA00009284"/>
    </source>
</evidence>
<gene>
    <name evidence="8" type="ORF">SAMN05216421_2281</name>
</gene>
<dbReference type="GO" id="GO:0030246">
    <property type="term" value="F:carbohydrate binding"/>
    <property type="evidence" value="ECO:0007669"/>
    <property type="project" value="InterPro"/>
</dbReference>
<dbReference type="InterPro" id="IPR013783">
    <property type="entry name" value="Ig-like_fold"/>
</dbReference>
<dbReference type="AlphaFoldDB" id="A0A1H1VFX5"/>
<dbReference type="Pfam" id="PF04349">
    <property type="entry name" value="MdoG"/>
    <property type="match status" value="1"/>
</dbReference>
<feature type="signal peptide" evidence="6">
    <location>
        <begin position="1"/>
        <end position="24"/>
    </location>
</feature>
<accession>A0A1H1VFX5</accession>
<dbReference type="SUPFAM" id="SSF81296">
    <property type="entry name" value="E set domains"/>
    <property type="match status" value="1"/>
</dbReference>
<dbReference type="GO" id="GO:0051274">
    <property type="term" value="P:beta-glucan biosynthetic process"/>
    <property type="evidence" value="ECO:0007669"/>
    <property type="project" value="TreeGrafter"/>
</dbReference>
<keyword evidence="4 6" id="KW-0732">Signal</keyword>
<keyword evidence="5" id="KW-0574">Periplasm</keyword>
<comment type="similarity">
    <text evidence="3">Belongs to the OpgD/OpgG family.</text>
</comment>
<evidence type="ECO:0000256" key="6">
    <source>
        <dbReference type="SAM" id="SignalP"/>
    </source>
</evidence>
<keyword evidence="9" id="KW-1185">Reference proteome</keyword>
<evidence type="ECO:0000256" key="4">
    <source>
        <dbReference type="ARBA" id="ARBA00022729"/>
    </source>
</evidence>
<dbReference type="EMBL" id="LT629736">
    <property type="protein sequence ID" value="SDS83089.1"/>
    <property type="molecule type" value="Genomic_DNA"/>
</dbReference>
<dbReference type="InterPro" id="IPR014756">
    <property type="entry name" value="Ig_E-set"/>
</dbReference>
<protein>
    <submittedName>
        <fullName evidence="8">Glucans biosynthesis protein</fullName>
    </submittedName>
</protein>
<evidence type="ECO:0000256" key="5">
    <source>
        <dbReference type="ARBA" id="ARBA00022764"/>
    </source>
</evidence>
<dbReference type="Proteomes" id="UP000243207">
    <property type="component" value="Chromosome I"/>
</dbReference>
<dbReference type="InterPro" id="IPR014438">
    <property type="entry name" value="Glucan_biosyn_MdoG/MdoD"/>
</dbReference>
<dbReference type="Gene3D" id="2.60.40.10">
    <property type="entry name" value="Immunoglobulins"/>
    <property type="match status" value="1"/>
</dbReference>
<evidence type="ECO:0000313" key="9">
    <source>
        <dbReference type="Proteomes" id="UP000243207"/>
    </source>
</evidence>
<feature type="chain" id="PRO_5009263331" evidence="6">
    <location>
        <begin position="25"/>
        <end position="515"/>
    </location>
</feature>
<sequence length="515" mass="57366">MLSRLSAFAVPLLGAASFVQTAQAFEFETVITQARDAAASPYSAPAPVPRFMRDLSYNDYQGIRFRTESSLWRDSESKFKVMMVPPGLFYTHPVRINIIEQGEAEPLQFEKSQFDYPNPEIEKLVPADLGYAGLKVTFPFDAPDVMNQFLVFAGASYFRAVGKENNFGISGRGVAVDTGLPSGEEFPAFVEFWLEKPEPGDETFRLYGLLDGESLTGAYQFTVTPGETTELAVKSVIFPRRSIELLGLAPLTSMFYYGENMLQPPGEWRPEVHDSDGLLIHDGASDEWLWRPLRNPETLNTDYFATQNVRGFGLIQRDTEFDSYMDAEAYYHSRPSAWVEPEGDWGRGDVVLVQLPTPDETNDNIVSFWRTNGAIRPEQSLHFNYKVRFGGQHVAGETLARAVDTYLGDGSRIGGGAEAGAVRIIVDFADGPLAERDPGAAVVADVSGLNDTEIIEHFVEYVAPLDRWRLSVLARPAAQKPLALRAYLREGEQTLSETWTYEVPPGTDILRVVNR</sequence>